<dbReference type="InterPro" id="IPR001296">
    <property type="entry name" value="Glyco_trans_1"/>
</dbReference>
<dbReference type="NCBIfam" id="TIGR02095">
    <property type="entry name" value="glgA"/>
    <property type="match status" value="1"/>
</dbReference>
<evidence type="ECO:0000256" key="4">
    <source>
        <dbReference type="ARBA" id="ARBA00010281"/>
    </source>
</evidence>
<keyword evidence="6 8" id="KW-0808">Transferase</keyword>
<keyword evidence="5 8" id="KW-0328">Glycosyltransferase</keyword>
<evidence type="ECO:0000256" key="5">
    <source>
        <dbReference type="ARBA" id="ARBA00022676"/>
    </source>
</evidence>
<feature type="binding site" evidence="8">
    <location>
        <position position="15"/>
    </location>
    <ligand>
        <name>ADP-alpha-D-glucose</name>
        <dbReference type="ChEBI" id="CHEBI:57498"/>
    </ligand>
</feature>
<sequence length="485" mass="52716">MDILFAASEIAPIIKVGGLADVVSSLSKALRLLGHKVTIALPRYRALESSGLMMARRLTPMPLEVDPQVAPGPIQVTLLDGRLSTGVELVVLDVPGFHDRSGIYGEDGRDYEDNGRRFSLFSRAVVELVRQRARSGSPFDIVHVHDWPTAMVAYLLRHQQPVPGPGRTVLTLHNAAHQGLFPKETLPYLGLDGDHFRPDRLEFYGQLNFLKGGILAADSLTTVSTTYANEILTPKQGERLDGVLRTRASQLTGIVNGIDYAVWNPMTDPAIIARYDAEDVSNKGRCKSALLQELGLEIRPERPLLVSIGRVVAQKGSDLLASAMPKILKGDVSVVVAGEGDPELMEKLTAAAAKAPERAKFLGGVSEAVVHRLMAAADLVLVPSRFEPCGLVQLYAQRYGAAPIACRTGGLIDTIVDLDAELETGTGFLFDKPTATSLLGGVQRALGAWTSPRWPAVQRRIMRLDLGWDRPARRYVQVYRQTLGG</sequence>
<dbReference type="HAMAP" id="MF_00484">
    <property type="entry name" value="Glycogen_synth"/>
    <property type="match status" value="1"/>
</dbReference>
<comment type="function">
    <text evidence="2 8">Synthesizes alpha-1,4-glucan chains using ADP-glucose.</text>
</comment>
<dbReference type="AlphaFoldDB" id="A0A150R1S5"/>
<dbReference type="InterPro" id="IPR013534">
    <property type="entry name" value="Starch_synth_cat_dom"/>
</dbReference>
<dbReference type="GO" id="GO:0005978">
    <property type="term" value="P:glycogen biosynthetic process"/>
    <property type="evidence" value="ECO:0007669"/>
    <property type="project" value="UniProtKB-UniRule"/>
</dbReference>
<evidence type="ECO:0000256" key="3">
    <source>
        <dbReference type="ARBA" id="ARBA00004964"/>
    </source>
</evidence>
<gene>
    <name evidence="8" type="primary">glgA</name>
    <name evidence="11" type="ORF">BE17_23175</name>
</gene>
<dbReference type="UniPathway" id="UPA00164"/>
<dbReference type="EC" id="2.4.1.21" evidence="8"/>
<evidence type="ECO:0000256" key="1">
    <source>
        <dbReference type="ARBA" id="ARBA00001478"/>
    </source>
</evidence>
<feature type="domain" description="Starch synthase catalytic" evidence="10">
    <location>
        <begin position="3"/>
        <end position="245"/>
    </location>
</feature>
<evidence type="ECO:0000256" key="6">
    <source>
        <dbReference type="ARBA" id="ARBA00022679"/>
    </source>
</evidence>
<dbReference type="EMBL" id="JEMB01003316">
    <property type="protein sequence ID" value="KYF74143.1"/>
    <property type="molecule type" value="Genomic_DNA"/>
</dbReference>
<accession>A0A150R1S5</accession>
<dbReference type="GO" id="GO:0004373">
    <property type="term" value="F:alpha-1,4-glucan glucosyltransferase (UDP-glucose donor) activity"/>
    <property type="evidence" value="ECO:0007669"/>
    <property type="project" value="InterPro"/>
</dbReference>
<comment type="caution">
    <text evidence="11">The sequence shown here is derived from an EMBL/GenBank/DDBJ whole genome shotgun (WGS) entry which is preliminary data.</text>
</comment>
<dbReference type="PANTHER" id="PTHR45825:SF11">
    <property type="entry name" value="ALPHA AMYLASE DOMAIN-CONTAINING PROTEIN"/>
    <property type="match status" value="1"/>
</dbReference>
<dbReference type="NCBIfam" id="NF001899">
    <property type="entry name" value="PRK00654.1-2"/>
    <property type="match status" value="1"/>
</dbReference>
<evidence type="ECO:0000313" key="12">
    <source>
        <dbReference type="Proteomes" id="UP000075635"/>
    </source>
</evidence>
<keyword evidence="7 8" id="KW-0320">Glycogen biosynthesis</keyword>
<dbReference type="SUPFAM" id="SSF53756">
    <property type="entry name" value="UDP-Glycosyltransferase/glycogen phosphorylase"/>
    <property type="match status" value="1"/>
</dbReference>
<organism evidence="11 12">
    <name type="scientific">Sorangium cellulosum</name>
    <name type="common">Polyangium cellulosum</name>
    <dbReference type="NCBI Taxonomy" id="56"/>
    <lineage>
        <taxon>Bacteria</taxon>
        <taxon>Pseudomonadati</taxon>
        <taxon>Myxococcota</taxon>
        <taxon>Polyangia</taxon>
        <taxon>Polyangiales</taxon>
        <taxon>Polyangiaceae</taxon>
        <taxon>Sorangium</taxon>
    </lineage>
</organism>
<evidence type="ECO:0000256" key="8">
    <source>
        <dbReference type="HAMAP-Rule" id="MF_00484"/>
    </source>
</evidence>
<dbReference type="CDD" id="cd03791">
    <property type="entry name" value="GT5_Glycogen_synthase_DULL1-like"/>
    <property type="match status" value="1"/>
</dbReference>
<dbReference type="PANTHER" id="PTHR45825">
    <property type="entry name" value="GRANULE-BOUND STARCH SYNTHASE 1, CHLOROPLASTIC/AMYLOPLASTIC"/>
    <property type="match status" value="1"/>
</dbReference>
<protein>
    <recommendedName>
        <fullName evidence="8">Glycogen synthase</fullName>
        <ecNumber evidence="8">2.4.1.21</ecNumber>
    </recommendedName>
    <alternativeName>
        <fullName evidence="8">Starch [bacterial glycogen] synthase</fullName>
    </alternativeName>
</protein>
<comment type="similarity">
    <text evidence="4 8">Belongs to the glycosyltransferase 1 family. Bacterial/plant glycogen synthase subfamily.</text>
</comment>
<evidence type="ECO:0000256" key="2">
    <source>
        <dbReference type="ARBA" id="ARBA00002764"/>
    </source>
</evidence>
<evidence type="ECO:0000256" key="7">
    <source>
        <dbReference type="ARBA" id="ARBA00023056"/>
    </source>
</evidence>
<dbReference type="Gene3D" id="3.40.50.2000">
    <property type="entry name" value="Glycogen Phosphorylase B"/>
    <property type="match status" value="2"/>
</dbReference>
<dbReference type="GO" id="GO:0009011">
    <property type="term" value="F:alpha-1,4-glucan glucosyltransferase (ADP-glucose donor) activity"/>
    <property type="evidence" value="ECO:0007669"/>
    <property type="project" value="UniProtKB-UniRule"/>
</dbReference>
<dbReference type="Proteomes" id="UP000075635">
    <property type="component" value="Unassembled WGS sequence"/>
</dbReference>
<comment type="catalytic activity">
    <reaction evidence="1 8">
        <text>[(1-&gt;4)-alpha-D-glucosyl](n) + ADP-alpha-D-glucose = [(1-&gt;4)-alpha-D-glucosyl](n+1) + ADP + H(+)</text>
        <dbReference type="Rhea" id="RHEA:18189"/>
        <dbReference type="Rhea" id="RHEA-COMP:9584"/>
        <dbReference type="Rhea" id="RHEA-COMP:9587"/>
        <dbReference type="ChEBI" id="CHEBI:15378"/>
        <dbReference type="ChEBI" id="CHEBI:15444"/>
        <dbReference type="ChEBI" id="CHEBI:57498"/>
        <dbReference type="ChEBI" id="CHEBI:456216"/>
        <dbReference type="EC" id="2.4.1.21"/>
    </reaction>
</comment>
<dbReference type="Pfam" id="PF00534">
    <property type="entry name" value="Glycos_transf_1"/>
    <property type="match status" value="1"/>
</dbReference>
<dbReference type="InterPro" id="IPR011835">
    <property type="entry name" value="GS/SS"/>
</dbReference>
<evidence type="ECO:0000259" key="10">
    <source>
        <dbReference type="Pfam" id="PF08323"/>
    </source>
</evidence>
<evidence type="ECO:0000259" key="9">
    <source>
        <dbReference type="Pfam" id="PF00534"/>
    </source>
</evidence>
<reference evidence="11 12" key="1">
    <citation type="submission" date="2014-02" db="EMBL/GenBank/DDBJ databases">
        <title>The small core and large imbalanced accessory genome model reveals a collaborative survival strategy of Sorangium cellulosum strains in nature.</title>
        <authorList>
            <person name="Han K."/>
            <person name="Peng R."/>
            <person name="Blom J."/>
            <person name="Li Y.-Z."/>
        </authorList>
    </citation>
    <scope>NUCLEOTIDE SEQUENCE [LARGE SCALE GENOMIC DNA]</scope>
    <source>
        <strain evidence="11 12">So0011-07</strain>
    </source>
</reference>
<feature type="domain" description="Glycosyl transferase family 1" evidence="9">
    <location>
        <begin position="297"/>
        <end position="446"/>
    </location>
</feature>
<dbReference type="Pfam" id="PF08323">
    <property type="entry name" value="Glyco_transf_5"/>
    <property type="match status" value="1"/>
</dbReference>
<comment type="pathway">
    <text evidence="3 8">Glycan biosynthesis; glycogen biosynthesis.</text>
</comment>
<evidence type="ECO:0000313" key="11">
    <source>
        <dbReference type="EMBL" id="KYF74143.1"/>
    </source>
</evidence>
<proteinExistence type="inferred from homology"/>
<name>A0A150R1S5_SORCE</name>